<keyword evidence="8" id="KW-1185">Reference proteome</keyword>
<gene>
    <name evidence="7" type="ORF">BELL_0950g00050</name>
</gene>
<evidence type="ECO:0000313" key="7">
    <source>
        <dbReference type="EMBL" id="TGO66557.1"/>
    </source>
</evidence>
<keyword evidence="2 4" id="KW-0863">Zinc-finger</keyword>
<dbReference type="Pfam" id="PF01753">
    <property type="entry name" value="zf-MYND"/>
    <property type="match status" value="1"/>
</dbReference>
<dbReference type="SUPFAM" id="SSF144232">
    <property type="entry name" value="HIT/MYND zinc finger-like"/>
    <property type="match status" value="1"/>
</dbReference>
<proteinExistence type="predicted"/>
<accession>A0A4Z1JC95</accession>
<dbReference type="GO" id="GO:0008270">
    <property type="term" value="F:zinc ion binding"/>
    <property type="evidence" value="ECO:0007669"/>
    <property type="project" value="UniProtKB-KW"/>
</dbReference>
<evidence type="ECO:0000259" key="6">
    <source>
        <dbReference type="PROSITE" id="PS50865"/>
    </source>
</evidence>
<sequence>MSRKWISTFAPPKASQHPPDCPQYQSAPVDLTPKCAFCNVTGAKQRCAGCKTLFYCNEQCQKGDWKLHKLVCRPYADFTTSVPRPANGNLGPFKLVILLPVNDKQPQFLWLETCQRSSTELSPMQALTSQALFKWLDLSGVGRIDTTTLRLNIALLESFPDDSRYWHRQLEIKMPAMPTHNILQTPINKCASKLASNCMTFGHRGAMIVVHRVKGTRSIGDAQPSDLRIVADWLRRHVPTGMKDYQIKYSFQGFTNEINILEELHHAEKSAAPKVSAVRIHCEGGTEILKLPKYESIEISTADYAFLHEDIECTKALGIRLVLRSFIEPYDYQNVEGQHELALRTNTLVPHRNEEALFLFLTIDPEDESWGGLSPKDMVRFPLQEIGSFQVVRKDKKSITVHQVEVIANYFRRVVYFEMGNLIHRYKDARPPTVEKEKVTKGLLNRDAFEKYFGEFKKAKIEGGDQSWADAISPFDI</sequence>
<protein>
    <recommendedName>
        <fullName evidence="6">MYND-type domain-containing protein</fullName>
    </recommendedName>
</protein>
<evidence type="ECO:0000256" key="2">
    <source>
        <dbReference type="ARBA" id="ARBA00022771"/>
    </source>
</evidence>
<name>A0A4Z1JC95_9HELO</name>
<dbReference type="PROSITE" id="PS50865">
    <property type="entry name" value="ZF_MYND_2"/>
    <property type="match status" value="1"/>
</dbReference>
<dbReference type="EMBL" id="PQXM01000948">
    <property type="protein sequence ID" value="TGO66557.1"/>
    <property type="molecule type" value="Genomic_DNA"/>
</dbReference>
<evidence type="ECO:0000256" key="5">
    <source>
        <dbReference type="SAM" id="MobiDB-lite"/>
    </source>
</evidence>
<dbReference type="STRING" id="278938.A0A4Z1JC95"/>
<evidence type="ECO:0000256" key="4">
    <source>
        <dbReference type="PROSITE-ProRule" id="PRU00134"/>
    </source>
</evidence>
<evidence type="ECO:0000256" key="1">
    <source>
        <dbReference type="ARBA" id="ARBA00022723"/>
    </source>
</evidence>
<organism evidence="7 8">
    <name type="scientific">Botrytis elliptica</name>
    <dbReference type="NCBI Taxonomy" id="278938"/>
    <lineage>
        <taxon>Eukaryota</taxon>
        <taxon>Fungi</taxon>
        <taxon>Dikarya</taxon>
        <taxon>Ascomycota</taxon>
        <taxon>Pezizomycotina</taxon>
        <taxon>Leotiomycetes</taxon>
        <taxon>Helotiales</taxon>
        <taxon>Sclerotiniaceae</taxon>
        <taxon>Botrytis</taxon>
    </lineage>
</organism>
<evidence type="ECO:0000256" key="3">
    <source>
        <dbReference type="ARBA" id="ARBA00022833"/>
    </source>
</evidence>
<keyword evidence="3" id="KW-0862">Zinc</keyword>
<dbReference type="Proteomes" id="UP000297229">
    <property type="component" value="Unassembled WGS sequence"/>
</dbReference>
<reference evidence="7 8" key="1">
    <citation type="submission" date="2017-12" db="EMBL/GenBank/DDBJ databases">
        <title>Comparative genomics of Botrytis spp.</title>
        <authorList>
            <person name="Valero-Jimenez C.A."/>
            <person name="Tapia P."/>
            <person name="Veloso J."/>
            <person name="Silva-Moreno E."/>
            <person name="Staats M."/>
            <person name="Valdes J.H."/>
            <person name="Van Kan J.A.L."/>
        </authorList>
    </citation>
    <scope>NUCLEOTIDE SEQUENCE [LARGE SCALE GENOMIC DNA]</scope>
    <source>
        <strain evidence="7 8">Be9601</strain>
    </source>
</reference>
<dbReference type="Gene3D" id="6.10.140.2220">
    <property type="match status" value="1"/>
</dbReference>
<dbReference type="PROSITE" id="PS01360">
    <property type="entry name" value="ZF_MYND_1"/>
    <property type="match status" value="1"/>
</dbReference>
<keyword evidence="1" id="KW-0479">Metal-binding</keyword>
<feature type="region of interest" description="Disordered" evidence="5">
    <location>
        <begin position="1"/>
        <end position="20"/>
    </location>
</feature>
<dbReference type="InterPro" id="IPR002893">
    <property type="entry name" value="Znf_MYND"/>
</dbReference>
<dbReference type="OrthoDB" id="3558563at2759"/>
<feature type="domain" description="MYND-type" evidence="6">
    <location>
        <begin position="35"/>
        <end position="72"/>
    </location>
</feature>
<dbReference type="AlphaFoldDB" id="A0A4Z1JC95"/>
<comment type="caution">
    <text evidence="7">The sequence shown here is derived from an EMBL/GenBank/DDBJ whole genome shotgun (WGS) entry which is preliminary data.</text>
</comment>
<evidence type="ECO:0000313" key="8">
    <source>
        <dbReference type="Proteomes" id="UP000297229"/>
    </source>
</evidence>